<protein>
    <recommendedName>
        <fullName evidence="7">RDD domain-containing protein</fullName>
    </recommendedName>
</protein>
<keyword evidence="4 6" id="KW-0472">Membrane</keyword>
<name>A0A1B1YRK9_9GAMM</name>
<feature type="transmembrane region" description="Helical" evidence="6">
    <location>
        <begin position="42"/>
        <end position="62"/>
    </location>
</feature>
<sequence length="387" mass="42676">MIDSILFVTTLIFFVEFLMGLMMGLTGVTLPDILHLINTPGGQFWLVILALFLMIPVEAALLSQFKTTPGKWLFGIEVANPDGEPLSSEDARRRSLDVWVKGLGLGIPIVLIVPMMLAYRRLTRTGTTLWDTSCHAVVTHRSWTPARAIGAIATTLFVWVSFGLITQESPTPNQAVQETSRATILNDEEFLGAMKFAKRESTERIPYEEGVKRPKGETEPAGRDLLPHLKPKEPKATATATSEDGWAAYERGDYATALRVFRTLAERGDTNAQNSLGVMYNNGIGVTTNHAEAAKWYRLAAEQGNAYCQNMLGFMYGNGEGVAQDRVQAYKWLELAATLLPASDAANRKIAVENRDLVATLMTPAELAEAQRLVREWKPVVGRVPNP</sequence>
<dbReference type="SUPFAM" id="SSF81901">
    <property type="entry name" value="HCP-like"/>
    <property type="match status" value="1"/>
</dbReference>
<evidence type="ECO:0000256" key="4">
    <source>
        <dbReference type="ARBA" id="ARBA00023136"/>
    </source>
</evidence>
<keyword evidence="2 6" id="KW-0812">Transmembrane</keyword>
<evidence type="ECO:0000256" key="6">
    <source>
        <dbReference type="SAM" id="Phobius"/>
    </source>
</evidence>
<evidence type="ECO:0000259" key="7">
    <source>
        <dbReference type="Pfam" id="PF06271"/>
    </source>
</evidence>
<keyword evidence="9" id="KW-1185">Reference proteome</keyword>
<reference evidence="9" key="1">
    <citation type="submission" date="2016-03" db="EMBL/GenBank/DDBJ databases">
        <title>Complete genome sequence of Solimmundus cernigliae, representing a novel lineage of polycyclic aromatic hydrocarbon degraders within the Gammaproteobacteria.</title>
        <authorList>
            <person name="Singleton D.R."/>
            <person name="Dickey A.N."/>
            <person name="Scholl E.H."/>
            <person name="Wright F.A."/>
            <person name="Aitken M.D."/>
        </authorList>
    </citation>
    <scope>NUCLEOTIDE SEQUENCE [LARGE SCALE GENOMIC DNA]</scope>
    <source>
        <strain evidence="9">TR3.2</strain>
    </source>
</reference>
<dbReference type="EMBL" id="CP014671">
    <property type="protein sequence ID" value="ANX03401.1"/>
    <property type="molecule type" value="Genomic_DNA"/>
</dbReference>
<evidence type="ECO:0000313" key="8">
    <source>
        <dbReference type="EMBL" id="ANX03401.1"/>
    </source>
</evidence>
<feature type="domain" description="RDD" evidence="7">
    <location>
        <begin position="1"/>
        <end position="131"/>
    </location>
</feature>
<accession>A0A1B1YRK9</accession>
<dbReference type="InterPro" id="IPR010432">
    <property type="entry name" value="RDD"/>
</dbReference>
<dbReference type="GO" id="GO:0016020">
    <property type="term" value="C:membrane"/>
    <property type="evidence" value="ECO:0007669"/>
    <property type="project" value="UniProtKB-SubCell"/>
</dbReference>
<organism evidence="8 9">
    <name type="scientific">Immundisolibacter cernigliae</name>
    <dbReference type="NCBI Taxonomy" id="1810504"/>
    <lineage>
        <taxon>Bacteria</taxon>
        <taxon>Pseudomonadati</taxon>
        <taxon>Pseudomonadota</taxon>
        <taxon>Gammaproteobacteria</taxon>
        <taxon>Immundisolibacterales</taxon>
        <taxon>Immundisolibacteraceae</taxon>
        <taxon>Immundisolibacter</taxon>
    </lineage>
</organism>
<proteinExistence type="predicted"/>
<evidence type="ECO:0000256" key="3">
    <source>
        <dbReference type="ARBA" id="ARBA00022989"/>
    </source>
</evidence>
<dbReference type="InParanoid" id="A0A1B1YRK9"/>
<dbReference type="InterPro" id="IPR006597">
    <property type="entry name" value="Sel1-like"/>
</dbReference>
<dbReference type="InterPro" id="IPR050767">
    <property type="entry name" value="Sel1_AlgK"/>
</dbReference>
<gene>
    <name evidence="8" type="ORF">PG2T_03795</name>
</gene>
<feature type="transmembrane region" description="Helical" evidence="6">
    <location>
        <begin position="98"/>
        <end position="119"/>
    </location>
</feature>
<feature type="region of interest" description="Disordered" evidence="5">
    <location>
        <begin position="209"/>
        <end position="241"/>
    </location>
</feature>
<dbReference type="Gene3D" id="1.25.40.10">
    <property type="entry name" value="Tetratricopeptide repeat domain"/>
    <property type="match status" value="1"/>
</dbReference>
<keyword evidence="3 6" id="KW-1133">Transmembrane helix</keyword>
<evidence type="ECO:0000313" key="9">
    <source>
        <dbReference type="Proteomes" id="UP000092952"/>
    </source>
</evidence>
<dbReference type="SMART" id="SM00671">
    <property type="entry name" value="SEL1"/>
    <property type="match status" value="2"/>
</dbReference>
<dbReference type="Proteomes" id="UP000092952">
    <property type="component" value="Chromosome"/>
</dbReference>
<comment type="subcellular location">
    <subcellularLocation>
        <location evidence="1">Membrane</location>
        <topology evidence="1">Multi-pass membrane protein</topology>
    </subcellularLocation>
</comment>
<feature type="transmembrane region" description="Helical" evidence="6">
    <location>
        <begin position="6"/>
        <end position="30"/>
    </location>
</feature>
<dbReference type="AlphaFoldDB" id="A0A1B1YRK9"/>
<dbReference type="PANTHER" id="PTHR11102">
    <property type="entry name" value="SEL-1-LIKE PROTEIN"/>
    <property type="match status" value="1"/>
</dbReference>
<dbReference type="KEGG" id="gbi:PG2T_03795"/>
<dbReference type="PANTHER" id="PTHR11102:SF160">
    <property type="entry name" value="ERAD-ASSOCIATED E3 UBIQUITIN-PROTEIN LIGASE COMPONENT HRD3"/>
    <property type="match status" value="1"/>
</dbReference>
<dbReference type="InterPro" id="IPR011990">
    <property type="entry name" value="TPR-like_helical_dom_sf"/>
</dbReference>
<dbReference type="Pfam" id="PF06271">
    <property type="entry name" value="RDD"/>
    <property type="match status" value="1"/>
</dbReference>
<dbReference type="Pfam" id="PF08238">
    <property type="entry name" value="Sel1"/>
    <property type="match status" value="2"/>
</dbReference>
<evidence type="ECO:0000256" key="2">
    <source>
        <dbReference type="ARBA" id="ARBA00022692"/>
    </source>
</evidence>
<evidence type="ECO:0000256" key="5">
    <source>
        <dbReference type="SAM" id="MobiDB-lite"/>
    </source>
</evidence>
<feature type="compositionally biased region" description="Basic and acidic residues" evidence="5">
    <location>
        <begin position="209"/>
        <end position="235"/>
    </location>
</feature>
<evidence type="ECO:0000256" key="1">
    <source>
        <dbReference type="ARBA" id="ARBA00004141"/>
    </source>
</evidence>